<dbReference type="Proteomes" id="UP001150062">
    <property type="component" value="Unassembled WGS sequence"/>
</dbReference>
<dbReference type="InterPro" id="IPR011050">
    <property type="entry name" value="Pectin_lyase_fold/virulence"/>
</dbReference>
<proteinExistence type="predicted"/>
<gene>
    <name evidence="4" type="ORF">M0813_05990</name>
</gene>
<sequence>MMQMTKKNLLFLILFFILPFCFCVDYNVGPSQEYTTIGAVPWTTLEAGDRVRIHYRDTPYAEKFIIARSGTADDPIIVEGVPNSDGVKPTITGEDAVVVPDVDYWNEPRGLIKIGGSNKPADSTPEHIKVSNLRLEKAHKSYTFTNCDGGTEAYADNAAGVYIEKAKDIVLDNLEVTDNGNGIFIGINGGLTERITIQYCYIWGNGNVGSYYEHNTYTSALGIVYQYNRFGALREGADGNNLKDRSAGIVIRYNWIENGNRQLDLVDCGDETITAMDVYGKTYVYGNVLRETTDDGNQQMIHYGGDSGTETKYRKGTLYLYYNTIVSTRSVKTNLLNLSTNDETCDMRNNIVYESQKKLSLLNSNGILNMKNNHITEGYVNTFNSQSSFNGQITDEGTIAEATDCFVDVGSSDYFLKENCSCIGAATGLASGFTSDHQITNQYVEHLQSLARKNDLDLGAFAYDPNQDDSDGGNNGDDDDDGDDDDKVKADDDDDTTNKGGIAAGIIVGVLMLFLIVFVLISYKKNGKSTKLMFLSWKMNTKNAFSRSNK</sequence>
<keyword evidence="5" id="KW-1185">Reference proteome</keyword>
<dbReference type="Gene3D" id="2.160.20.10">
    <property type="entry name" value="Single-stranded right-handed beta-helix, Pectin lyase-like"/>
    <property type="match status" value="1"/>
</dbReference>
<comment type="caution">
    <text evidence="4">The sequence shown here is derived from an EMBL/GenBank/DDBJ whole genome shotgun (WGS) entry which is preliminary data.</text>
</comment>
<reference evidence="4" key="1">
    <citation type="submission" date="2022-08" db="EMBL/GenBank/DDBJ databases">
        <title>Novel sulfate-reducing endosymbionts in the free-living metamonad Anaeramoeba.</title>
        <authorList>
            <person name="Jerlstrom-Hultqvist J."/>
            <person name="Cepicka I."/>
            <person name="Gallot-Lavallee L."/>
            <person name="Salas-Leiva D."/>
            <person name="Curtis B.A."/>
            <person name="Zahonova K."/>
            <person name="Pipaliya S."/>
            <person name="Dacks J."/>
            <person name="Roger A.J."/>
        </authorList>
    </citation>
    <scope>NUCLEOTIDE SEQUENCE</scope>
    <source>
        <strain evidence="4">Schooner1</strain>
    </source>
</reference>
<accession>A0ABQ8XFB4</accession>
<dbReference type="InterPro" id="IPR012334">
    <property type="entry name" value="Pectin_lyas_fold"/>
</dbReference>
<name>A0ABQ8XFB4_9EUKA</name>
<evidence type="ECO:0000256" key="3">
    <source>
        <dbReference type="SAM" id="SignalP"/>
    </source>
</evidence>
<keyword evidence="3" id="KW-0732">Signal</keyword>
<evidence type="ECO:0000313" key="4">
    <source>
        <dbReference type="EMBL" id="KAJ6231261.1"/>
    </source>
</evidence>
<keyword evidence="2" id="KW-0812">Transmembrane</keyword>
<protein>
    <recommendedName>
        <fullName evidence="6">Right handed beta helix domain-containing protein</fullName>
    </recommendedName>
</protein>
<evidence type="ECO:0008006" key="6">
    <source>
        <dbReference type="Google" id="ProtNLM"/>
    </source>
</evidence>
<feature type="signal peptide" evidence="3">
    <location>
        <begin position="1"/>
        <end position="23"/>
    </location>
</feature>
<keyword evidence="2" id="KW-1133">Transmembrane helix</keyword>
<feature type="chain" id="PRO_5047047605" description="Right handed beta helix domain-containing protein" evidence="3">
    <location>
        <begin position="24"/>
        <end position="550"/>
    </location>
</feature>
<dbReference type="SUPFAM" id="SSF51126">
    <property type="entry name" value="Pectin lyase-like"/>
    <property type="match status" value="1"/>
</dbReference>
<dbReference type="EMBL" id="JAOAOG010000301">
    <property type="protein sequence ID" value="KAJ6231261.1"/>
    <property type="molecule type" value="Genomic_DNA"/>
</dbReference>
<keyword evidence="2" id="KW-0472">Membrane</keyword>
<organism evidence="4 5">
    <name type="scientific">Anaeramoeba flamelloides</name>
    <dbReference type="NCBI Taxonomy" id="1746091"/>
    <lineage>
        <taxon>Eukaryota</taxon>
        <taxon>Metamonada</taxon>
        <taxon>Anaeramoebidae</taxon>
        <taxon>Anaeramoeba</taxon>
    </lineage>
</organism>
<evidence type="ECO:0000256" key="1">
    <source>
        <dbReference type="SAM" id="MobiDB-lite"/>
    </source>
</evidence>
<evidence type="ECO:0000256" key="2">
    <source>
        <dbReference type="SAM" id="Phobius"/>
    </source>
</evidence>
<feature type="region of interest" description="Disordered" evidence="1">
    <location>
        <begin position="464"/>
        <end position="495"/>
    </location>
</feature>
<feature type="transmembrane region" description="Helical" evidence="2">
    <location>
        <begin position="502"/>
        <end position="523"/>
    </location>
</feature>
<evidence type="ECO:0000313" key="5">
    <source>
        <dbReference type="Proteomes" id="UP001150062"/>
    </source>
</evidence>
<feature type="compositionally biased region" description="Acidic residues" evidence="1">
    <location>
        <begin position="466"/>
        <end position="495"/>
    </location>
</feature>